<feature type="region of interest" description="Disordered" evidence="1">
    <location>
        <begin position="655"/>
        <end position="706"/>
    </location>
</feature>
<dbReference type="AlphaFoldDB" id="K8F1S0"/>
<dbReference type="Proteomes" id="UP000198341">
    <property type="component" value="Chromosome 7"/>
</dbReference>
<feature type="transmembrane region" description="Helical" evidence="2">
    <location>
        <begin position="490"/>
        <end position="510"/>
    </location>
</feature>
<evidence type="ECO:0000256" key="1">
    <source>
        <dbReference type="SAM" id="MobiDB-lite"/>
    </source>
</evidence>
<proteinExistence type="predicted"/>
<evidence type="ECO:0000313" key="3">
    <source>
        <dbReference type="EMBL" id="CCO66045.1"/>
    </source>
</evidence>
<feature type="compositionally biased region" description="Basic and acidic residues" evidence="1">
    <location>
        <begin position="237"/>
        <end position="253"/>
    </location>
</feature>
<organism evidence="3 4">
    <name type="scientific">Bathycoccus prasinos</name>
    <dbReference type="NCBI Taxonomy" id="41875"/>
    <lineage>
        <taxon>Eukaryota</taxon>
        <taxon>Viridiplantae</taxon>
        <taxon>Chlorophyta</taxon>
        <taxon>Mamiellophyceae</taxon>
        <taxon>Mamiellales</taxon>
        <taxon>Bathycoccaceae</taxon>
        <taxon>Bathycoccus</taxon>
    </lineage>
</organism>
<dbReference type="EMBL" id="FO082272">
    <property type="protein sequence ID" value="CCO66045.1"/>
    <property type="molecule type" value="Genomic_DNA"/>
</dbReference>
<feature type="compositionally biased region" description="Low complexity" evidence="1">
    <location>
        <begin position="44"/>
        <end position="53"/>
    </location>
</feature>
<feature type="compositionally biased region" description="Low complexity" evidence="1">
    <location>
        <begin position="89"/>
        <end position="120"/>
    </location>
</feature>
<feature type="compositionally biased region" description="Basic and acidic residues" evidence="1">
    <location>
        <begin position="147"/>
        <end position="156"/>
    </location>
</feature>
<feature type="compositionally biased region" description="Acidic residues" evidence="1">
    <location>
        <begin position="206"/>
        <end position="215"/>
    </location>
</feature>
<keyword evidence="2" id="KW-1133">Transmembrane helix</keyword>
<feature type="compositionally biased region" description="Polar residues" evidence="1">
    <location>
        <begin position="688"/>
        <end position="706"/>
    </location>
</feature>
<feature type="compositionally biased region" description="Basic and acidic residues" evidence="1">
    <location>
        <begin position="360"/>
        <end position="373"/>
    </location>
</feature>
<protein>
    <submittedName>
        <fullName evidence="3">Uncharacterized protein</fullName>
    </submittedName>
</protein>
<feature type="region of interest" description="Disordered" evidence="1">
    <location>
        <begin position="345"/>
        <end position="381"/>
    </location>
</feature>
<accession>K8F1S0</accession>
<gene>
    <name evidence="3" type="ORF">Bathy07g04760</name>
</gene>
<feature type="compositionally biased region" description="Basic and acidic residues" evidence="1">
    <location>
        <begin position="216"/>
        <end position="226"/>
    </location>
</feature>
<feature type="compositionally biased region" description="Acidic residues" evidence="1">
    <location>
        <begin position="28"/>
        <end position="39"/>
    </location>
</feature>
<keyword evidence="2" id="KW-0812">Transmembrane</keyword>
<feature type="region of interest" description="Disordered" evidence="1">
    <location>
        <begin position="86"/>
        <end position="165"/>
    </location>
</feature>
<feature type="compositionally biased region" description="Basic and acidic residues" evidence="1">
    <location>
        <begin position="667"/>
        <end position="687"/>
    </location>
</feature>
<sequence>MGLFTLPRLLRGDDDDDDGSSNRGVSTLEDDNRENDDEEQRLMSSSSMRTSSSWSSRKRSGVFQFAIFGCAFLFFALGYVSSPTRPILSSQTSSSSPSSLNSRRGASFSVPSLGSSSSQKSGRHRFELLGGGGGKKREDEEKEDKEEDRGEAKETNALDAELELEKDEHLLEHLQKSLNDNIETQEKETLKLVEMKVDEQDAEKMQEEEELTEEELGIHHNSHGEDEASNTGSIDKSSSKNIKEDGSELGFKEEDNESGMKNATSRRKTTTTFEDSLLTNVSSELDEVIRDGKQSMIDGRDVTPRAAAFERMDDELKDVLDAVHAVDGSGGENSENQRNNVKLAREKVLSSSSSSSSSFDRGDRKITTPKDNPEETLGWTEVDATTIDPESITESAQSGVRSLVLNPEIVHELKEKFEDMKNKGEVQVEGNWKKFDAEAKEEKKQMKEAKKMEEIVEESSKILDDIDAVRMAQSLDAGAGSKSFSWTFSYLYFPLIVFFSVLLAVIALLIKTSDKNKLKRYGSTGSFDRSSPKRKGKSRLYTLGEEEEIYQTAKDNTYPDFSNLRDFEKGNRIYNSSIESFDDEYEDDDYDDDSLDDEEDGSCEDDFDEEALSERSSDVSSFQGFREKAIAVAKAAEEFLANGKGATVRVSNAGTFHGASKYGANENGRDEKDDVGVTSLKKKESHNNNENGQKSSFIKSSTTKWI</sequence>
<evidence type="ECO:0000313" key="4">
    <source>
        <dbReference type="Proteomes" id="UP000198341"/>
    </source>
</evidence>
<dbReference type="GeneID" id="19014965"/>
<keyword evidence="4" id="KW-1185">Reference proteome</keyword>
<dbReference type="KEGG" id="bpg:Bathy07g04760"/>
<feature type="region of interest" description="Disordered" evidence="1">
    <location>
        <begin position="197"/>
        <end position="278"/>
    </location>
</feature>
<dbReference type="RefSeq" id="XP_007511957.1">
    <property type="nucleotide sequence ID" value="XM_007511895.1"/>
</dbReference>
<feature type="region of interest" description="Disordered" evidence="1">
    <location>
        <begin position="1"/>
        <end position="53"/>
    </location>
</feature>
<evidence type="ECO:0000256" key="2">
    <source>
        <dbReference type="SAM" id="Phobius"/>
    </source>
</evidence>
<reference evidence="3 4" key="1">
    <citation type="submission" date="2011-10" db="EMBL/GenBank/DDBJ databases">
        <authorList>
            <person name="Genoscope - CEA"/>
        </authorList>
    </citation>
    <scope>NUCLEOTIDE SEQUENCE [LARGE SCALE GENOMIC DNA]</scope>
    <source>
        <strain evidence="3 4">RCC 1105</strain>
    </source>
</reference>
<feature type="region of interest" description="Disordered" evidence="1">
    <location>
        <begin position="583"/>
        <end position="623"/>
    </location>
</feature>
<name>K8F1S0_9CHLO</name>
<keyword evidence="2" id="KW-0472">Membrane</keyword>
<feature type="compositionally biased region" description="Acidic residues" evidence="1">
    <location>
        <begin position="583"/>
        <end position="611"/>
    </location>
</feature>